<evidence type="ECO:0000256" key="1">
    <source>
        <dbReference type="SAM" id="MobiDB-lite"/>
    </source>
</evidence>
<dbReference type="AlphaFoldDB" id="A0A6C0DMB1"/>
<accession>A0A6C0DMB1</accession>
<feature type="compositionally biased region" description="Acidic residues" evidence="1">
    <location>
        <begin position="363"/>
        <end position="396"/>
    </location>
</feature>
<reference evidence="2" key="1">
    <citation type="journal article" date="2020" name="Nature">
        <title>Giant virus diversity and host interactions through global metagenomics.</title>
        <authorList>
            <person name="Schulz F."/>
            <person name="Roux S."/>
            <person name="Paez-Espino D."/>
            <person name="Jungbluth S."/>
            <person name="Walsh D.A."/>
            <person name="Denef V.J."/>
            <person name="McMahon K.D."/>
            <person name="Konstantinidis K.T."/>
            <person name="Eloe-Fadrosh E.A."/>
            <person name="Kyrpides N.C."/>
            <person name="Woyke T."/>
        </authorList>
    </citation>
    <scope>NUCLEOTIDE SEQUENCE</scope>
    <source>
        <strain evidence="2">GVMAG-M-3300023174-3</strain>
    </source>
</reference>
<name>A0A6C0DMB1_9ZZZZ</name>
<evidence type="ECO:0000313" key="2">
    <source>
        <dbReference type="EMBL" id="QHT18026.1"/>
    </source>
</evidence>
<organism evidence="2">
    <name type="scientific">viral metagenome</name>
    <dbReference type="NCBI Taxonomy" id="1070528"/>
    <lineage>
        <taxon>unclassified sequences</taxon>
        <taxon>metagenomes</taxon>
        <taxon>organismal metagenomes</taxon>
    </lineage>
</organism>
<proteinExistence type="predicted"/>
<protein>
    <submittedName>
        <fullName evidence="2">Uncharacterized protein</fullName>
    </submittedName>
</protein>
<feature type="region of interest" description="Disordered" evidence="1">
    <location>
        <begin position="362"/>
        <end position="396"/>
    </location>
</feature>
<dbReference type="EMBL" id="MN739647">
    <property type="protein sequence ID" value="QHT18026.1"/>
    <property type="molecule type" value="Genomic_DNA"/>
</dbReference>
<sequence>MDAYAFHQVLRKLTSDTKALSELPCTATTSEFTDAAWKHQEYSTLNSNSISRSVVKMHLHTLMRNIGGMTPIKNKFGYVKRILDDAFLLPGAKTEFLDAFCKAQCTYHAMSRFAFLFRWKKAPYRIAADLILNPISEEQHNVIAILQNNNKYLFTTLDLKNMLETSLSNSPYFFAEPLVTKNPYNNMPFDKGMLYTIYFKMKRGYSVMSPLFHQYFLANFNLCRFRAENSVLIRKTYIDKYVRNTDANTLRDECIRMLQSFTCTKKIRIDDDFPTEKLMNIFRPYLQLYYTYYYTLDINARTTSLSLLKGNLLRFAEFNPKFGRKYLARSSDKKLVTHFNDKHVDFSKTSYESNFEKSHLEVDTEDYDDTAESDDEESDSDDEVDDEEASVVEEGQEVEVERVWRIGAPIPVRIHLN</sequence>